<dbReference type="InterPro" id="IPR024483">
    <property type="entry name" value="Glam1"/>
</dbReference>
<keyword evidence="2" id="KW-1185">Reference proteome</keyword>
<dbReference type="PANTHER" id="PTHR35013:SF6">
    <property type="entry name" value="TRANSMEMBRANE PROTEIN"/>
    <property type="match status" value="1"/>
</dbReference>
<dbReference type="AlphaFoldDB" id="A0A1I7UW29"/>
<dbReference type="eggNOG" id="ENOG502TGE8">
    <property type="taxonomic scope" value="Eukaryota"/>
</dbReference>
<organism evidence="2 3">
    <name type="scientific">Caenorhabditis tropicalis</name>
    <dbReference type="NCBI Taxonomy" id="1561998"/>
    <lineage>
        <taxon>Eukaryota</taxon>
        <taxon>Metazoa</taxon>
        <taxon>Ecdysozoa</taxon>
        <taxon>Nematoda</taxon>
        <taxon>Chromadorea</taxon>
        <taxon>Rhabditida</taxon>
        <taxon>Rhabditina</taxon>
        <taxon>Rhabditomorpha</taxon>
        <taxon>Rhabditoidea</taxon>
        <taxon>Rhabditidae</taxon>
        <taxon>Peloderinae</taxon>
        <taxon>Caenorhabditis</taxon>
    </lineage>
</organism>
<dbReference type="Proteomes" id="UP000095282">
    <property type="component" value="Unplaced"/>
</dbReference>
<feature type="transmembrane region" description="Helical" evidence="1">
    <location>
        <begin position="80"/>
        <end position="104"/>
    </location>
</feature>
<dbReference type="PANTHER" id="PTHR35013">
    <property type="entry name" value="PROTEIN CBG22618-RELATED"/>
    <property type="match status" value="1"/>
</dbReference>
<feature type="transmembrane region" description="Helical" evidence="1">
    <location>
        <begin position="50"/>
        <end position="68"/>
    </location>
</feature>
<sequence>MDYATNQPLGLETPKLWIIPARPLVCVLAFIGCARGIASIFFSGNWEERVTDMIFLFLNVLLLFGAARNNECALKWSQRVVFLAVVLAFIQFLIWPVVVASYTASGMADKNNTMADIEDKLYKTQDQKKKMFVRGLMSGFALEIGTAVLIGAEILKYVLVNRLWKYAKSTENIVVGGNQYIVP</sequence>
<name>A0A1I7UW29_9PELO</name>
<accession>A0A1I7UW29</accession>
<dbReference type="WBParaSite" id="Csp11.Scaffold630.g19927.t1">
    <property type="protein sequence ID" value="Csp11.Scaffold630.g19927.t1"/>
    <property type="gene ID" value="Csp11.Scaffold630.g19927"/>
</dbReference>
<protein>
    <submittedName>
        <fullName evidence="3">Endoplasmic reticulum transmembrane protein</fullName>
    </submittedName>
</protein>
<keyword evidence="1" id="KW-0812">Transmembrane</keyword>
<evidence type="ECO:0000256" key="1">
    <source>
        <dbReference type="SAM" id="Phobius"/>
    </source>
</evidence>
<feature type="transmembrane region" description="Helical" evidence="1">
    <location>
        <begin position="24"/>
        <end position="44"/>
    </location>
</feature>
<evidence type="ECO:0000313" key="2">
    <source>
        <dbReference type="Proteomes" id="UP000095282"/>
    </source>
</evidence>
<feature type="transmembrane region" description="Helical" evidence="1">
    <location>
        <begin position="136"/>
        <end position="159"/>
    </location>
</feature>
<keyword evidence="1" id="KW-0472">Membrane</keyword>
<evidence type="ECO:0000313" key="3">
    <source>
        <dbReference type="WBParaSite" id="Csp11.Scaffold630.g19927.t1"/>
    </source>
</evidence>
<proteinExistence type="predicted"/>
<dbReference type="Pfam" id="PF10912">
    <property type="entry name" value="Glam1"/>
    <property type="match status" value="1"/>
</dbReference>
<keyword evidence="1" id="KW-1133">Transmembrane helix</keyword>
<reference evidence="3" key="1">
    <citation type="submission" date="2016-11" db="UniProtKB">
        <authorList>
            <consortium name="WormBaseParasite"/>
        </authorList>
    </citation>
    <scope>IDENTIFICATION</scope>
</reference>